<feature type="transmembrane region" description="Helical" evidence="1">
    <location>
        <begin position="239"/>
        <end position="260"/>
    </location>
</feature>
<feature type="transmembrane region" description="Helical" evidence="1">
    <location>
        <begin position="334"/>
        <end position="355"/>
    </location>
</feature>
<keyword evidence="1" id="KW-0812">Transmembrane</keyword>
<feature type="transmembrane region" description="Helical" evidence="1">
    <location>
        <begin position="113"/>
        <end position="130"/>
    </location>
</feature>
<feature type="transmembrane region" description="Helical" evidence="1">
    <location>
        <begin position="150"/>
        <end position="173"/>
    </location>
</feature>
<protein>
    <recommendedName>
        <fullName evidence="4">Mannosyltransferase</fullName>
    </recommendedName>
</protein>
<accession>A0ABZ2K685</accession>
<dbReference type="EMBL" id="CP089982">
    <property type="protein sequence ID" value="WXA92645.1"/>
    <property type="molecule type" value="Genomic_DNA"/>
</dbReference>
<feature type="transmembrane region" description="Helical" evidence="1">
    <location>
        <begin position="216"/>
        <end position="232"/>
    </location>
</feature>
<feature type="transmembrane region" description="Helical" evidence="1">
    <location>
        <begin position="300"/>
        <end position="322"/>
    </location>
</feature>
<gene>
    <name evidence="2" type="ORF">LZC95_40140</name>
</gene>
<keyword evidence="1" id="KW-0472">Membrane</keyword>
<evidence type="ECO:0000256" key="1">
    <source>
        <dbReference type="SAM" id="Phobius"/>
    </source>
</evidence>
<reference evidence="2 3" key="1">
    <citation type="submission" date="2021-12" db="EMBL/GenBank/DDBJ databases">
        <title>Discovery of the Pendulisporaceae a myxobacterial family with distinct sporulation behavior and unique specialized metabolism.</title>
        <authorList>
            <person name="Garcia R."/>
            <person name="Popoff A."/>
            <person name="Bader C.D."/>
            <person name="Loehr J."/>
            <person name="Walesch S."/>
            <person name="Walt C."/>
            <person name="Boldt J."/>
            <person name="Bunk B."/>
            <person name="Haeckl F.J.F.P.J."/>
            <person name="Gunesch A.P."/>
            <person name="Birkelbach J."/>
            <person name="Nuebel U."/>
            <person name="Pietschmann T."/>
            <person name="Bach T."/>
            <person name="Mueller R."/>
        </authorList>
    </citation>
    <scope>NUCLEOTIDE SEQUENCE [LARGE SCALE GENOMIC DNA]</scope>
    <source>
        <strain evidence="2 3">MSr12523</strain>
    </source>
</reference>
<proteinExistence type="predicted"/>
<evidence type="ECO:0000313" key="2">
    <source>
        <dbReference type="EMBL" id="WXA92645.1"/>
    </source>
</evidence>
<feature type="transmembrane region" description="Helical" evidence="1">
    <location>
        <begin position="27"/>
        <end position="46"/>
    </location>
</feature>
<evidence type="ECO:0008006" key="4">
    <source>
        <dbReference type="Google" id="ProtNLM"/>
    </source>
</evidence>
<organism evidence="2 3">
    <name type="scientific">Pendulispora brunnea</name>
    <dbReference type="NCBI Taxonomy" id="2905690"/>
    <lineage>
        <taxon>Bacteria</taxon>
        <taxon>Pseudomonadati</taxon>
        <taxon>Myxococcota</taxon>
        <taxon>Myxococcia</taxon>
        <taxon>Myxococcales</taxon>
        <taxon>Sorangiineae</taxon>
        <taxon>Pendulisporaceae</taxon>
        <taxon>Pendulispora</taxon>
    </lineage>
</organism>
<name>A0ABZ2K685_9BACT</name>
<sequence length="706" mass="77175">MMGNRVREWRNRLAEAWKGRARPWQKTALGIAPVLLATLGLAYWAISGVLAKLGHPGATLDDSFIHFQYARAFAEGHPLRFQPGEPISTGATSLLWPLVLAPFYLVGFRDLAILWPAWLLSFAALVLLAQEVYRLARPLAGQAAALSAGAMVPAFGGLMWCAASGMEAVPFAWAIARTIRLSAEWAEVQERERLRARALWHLVVCSWIAFLLRPEGALFTVAAAATLFIFPARTRWKALLPLAMPVFIALLLRVLSGSAISSTAHVKLLVGNPYYMGDALWAAVQYNVKLLFVTLLNGRIWSAEFLPAGGTAVGIIGLAAVIPLGVREEKRWRAFLVVLLAAGIGIACFYVSFLWNRLRYLWPFAPGWFVGLACFARLAGDGLGLIRARWRVLTPILGGCFVGLLASRLDGTMDDVVNSASGIDRQQVKLGRWAKANLPPDARIGLNDTGAIAYFSERRTFDVVGLTTPGEGRYWVAGPGSRYEHYERLAKTNPSRLPTHFIVYPEWMACDAVLGPMLTEAVVVDSTVLGGTTMRAHVADWSLLGSGEKPWSPAFAAREPIDALDVADLESEAEHRYDLAGAREGHDVARVDAAPLVRDPESEEADARDYGNPMVADGGRANRRVERFVLHLRDGVAAHVVARIDNRAANVLHARANGRELPAIVLQPDTTWSEIAFDVPADAAKSETALEITASQPLAVFHYWAF</sequence>
<evidence type="ECO:0000313" key="3">
    <source>
        <dbReference type="Proteomes" id="UP001379533"/>
    </source>
</evidence>
<dbReference type="Proteomes" id="UP001379533">
    <property type="component" value="Chromosome"/>
</dbReference>
<keyword evidence="3" id="KW-1185">Reference proteome</keyword>
<dbReference type="RefSeq" id="WP_394843249.1">
    <property type="nucleotide sequence ID" value="NZ_CP089982.1"/>
</dbReference>
<keyword evidence="1" id="KW-1133">Transmembrane helix</keyword>